<comment type="caution">
    <text evidence="2">The sequence shown here is derived from an EMBL/GenBank/DDBJ whole genome shotgun (WGS) entry which is preliminary data.</text>
</comment>
<gene>
    <name evidence="2" type="ORF">K490DRAFT_60301</name>
</gene>
<evidence type="ECO:0000313" key="2">
    <source>
        <dbReference type="EMBL" id="KAF2083654.1"/>
    </source>
</evidence>
<feature type="compositionally biased region" description="Polar residues" evidence="1">
    <location>
        <begin position="202"/>
        <end position="215"/>
    </location>
</feature>
<feature type="compositionally biased region" description="Basic and acidic residues" evidence="1">
    <location>
        <begin position="253"/>
        <end position="267"/>
    </location>
</feature>
<evidence type="ECO:0000256" key="1">
    <source>
        <dbReference type="SAM" id="MobiDB-lite"/>
    </source>
</evidence>
<name>A0A9P4LU23_9PEZI</name>
<dbReference type="AlphaFoldDB" id="A0A9P4LU23"/>
<feature type="region of interest" description="Disordered" evidence="1">
    <location>
        <begin position="95"/>
        <end position="151"/>
    </location>
</feature>
<proteinExistence type="predicted"/>
<reference evidence="2" key="1">
    <citation type="journal article" date="2020" name="Stud. Mycol.">
        <title>101 Dothideomycetes genomes: a test case for predicting lifestyles and emergence of pathogens.</title>
        <authorList>
            <person name="Haridas S."/>
            <person name="Albert R."/>
            <person name="Binder M."/>
            <person name="Bloem J."/>
            <person name="Labutti K."/>
            <person name="Salamov A."/>
            <person name="Andreopoulos B."/>
            <person name="Baker S."/>
            <person name="Barry K."/>
            <person name="Bills G."/>
            <person name="Bluhm B."/>
            <person name="Cannon C."/>
            <person name="Castanera R."/>
            <person name="Culley D."/>
            <person name="Daum C."/>
            <person name="Ezra D."/>
            <person name="Gonzalez J."/>
            <person name="Henrissat B."/>
            <person name="Kuo A."/>
            <person name="Liang C."/>
            <person name="Lipzen A."/>
            <person name="Lutzoni F."/>
            <person name="Magnuson J."/>
            <person name="Mondo S."/>
            <person name="Nolan M."/>
            <person name="Ohm R."/>
            <person name="Pangilinan J."/>
            <person name="Park H.-J."/>
            <person name="Ramirez L."/>
            <person name="Alfaro M."/>
            <person name="Sun H."/>
            <person name="Tritt A."/>
            <person name="Yoshinaga Y."/>
            <person name="Zwiers L.-H."/>
            <person name="Turgeon B."/>
            <person name="Goodwin S."/>
            <person name="Spatafora J."/>
            <person name="Crous P."/>
            <person name="Grigoriev I."/>
        </authorList>
    </citation>
    <scope>NUCLEOTIDE SEQUENCE</scope>
    <source>
        <strain evidence="2">CBS 121410</strain>
    </source>
</reference>
<dbReference type="Proteomes" id="UP000799776">
    <property type="component" value="Unassembled WGS sequence"/>
</dbReference>
<sequence length="275" mass="30153">MEKTICVEVIEDNLTAIRSLVYNPAAWQKIKAGSPHRPKIPRLEISEDGEASVEQQMHDAADGADGYHKNLARLRPSQVAADAAHDYPNVWEATNATEGYESEPGNNDTRSSKRSGPPTTTASVITAPEGLYSMPQGRHPSPAGNTSGYTISSDEYRNLQEETPYDLARQAFPSIGRRRVNPSPSPFVNPATSLLGPGPAYSRSSADQHLQQTRDGANYPPVPSQPLLPAAESLLETWLTFPDQTWDHERIENSKTSHENQSTHEIDPNIDPHLG</sequence>
<feature type="region of interest" description="Disordered" evidence="1">
    <location>
        <begin position="175"/>
        <end position="227"/>
    </location>
</feature>
<accession>A0A9P4LU23</accession>
<organism evidence="2 3">
    <name type="scientific">Saccharata proteae CBS 121410</name>
    <dbReference type="NCBI Taxonomy" id="1314787"/>
    <lineage>
        <taxon>Eukaryota</taxon>
        <taxon>Fungi</taxon>
        <taxon>Dikarya</taxon>
        <taxon>Ascomycota</taxon>
        <taxon>Pezizomycotina</taxon>
        <taxon>Dothideomycetes</taxon>
        <taxon>Dothideomycetes incertae sedis</taxon>
        <taxon>Botryosphaeriales</taxon>
        <taxon>Saccharataceae</taxon>
        <taxon>Saccharata</taxon>
    </lineage>
</organism>
<protein>
    <submittedName>
        <fullName evidence="2">Uncharacterized protein</fullName>
    </submittedName>
</protein>
<feature type="region of interest" description="Disordered" evidence="1">
    <location>
        <begin position="253"/>
        <end position="275"/>
    </location>
</feature>
<dbReference type="EMBL" id="ML978766">
    <property type="protein sequence ID" value="KAF2083654.1"/>
    <property type="molecule type" value="Genomic_DNA"/>
</dbReference>
<evidence type="ECO:0000313" key="3">
    <source>
        <dbReference type="Proteomes" id="UP000799776"/>
    </source>
</evidence>
<keyword evidence="3" id="KW-1185">Reference proteome</keyword>